<protein>
    <recommendedName>
        <fullName evidence="7">Agmatinase</fullName>
    </recommendedName>
</protein>
<dbReference type="GO" id="GO:0005634">
    <property type="term" value="C:nucleus"/>
    <property type="evidence" value="ECO:0007669"/>
    <property type="project" value="TreeGrafter"/>
</dbReference>
<name>A0AAV2HG52_LYMST</name>
<dbReference type="GO" id="GO:0030145">
    <property type="term" value="F:manganese ion binding"/>
    <property type="evidence" value="ECO:0007669"/>
    <property type="project" value="TreeGrafter"/>
</dbReference>
<dbReference type="PANTHER" id="PTHR43782:SF3">
    <property type="entry name" value="ARGINASE"/>
    <property type="match status" value="1"/>
</dbReference>
<evidence type="ECO:0000256" key="3">
    <source>
        <dbReference type="ARBA" id="ARBA00023211"/>
    </source>
</evidence>
<dbReference type="GO" id="GO:0004053">
    <property type="term" value="F:arginase activity"/>
    <property type="evidence" value="ECO:0007669"/>
    <property type="project" value="TreeGrafter"/>
</dbReference>
<dbReference type="InterPro" id="IPR023696">
    <property type="entry name" value="Ureohydrolase_dom_sf"/>
</dbReference>
<dbReference type="Gene3D" id="3.40.800.10">
    <property type="entry name" value="Ureohydrolase domain"/>
    <property type="match status" value="1"/>
</dbReference>
<feature type="non-terminal residue" evidence="5">
    <location>
        <position position="75"/>
    </location>
</feature>
<dbReference type="PROSITE" id="PS51409">
    <property type="entry name" value="ARGINASE_2"/>
    <property type="match status" value="1"/>
</dbReference>
<dbReference type="Proteomes" id="UP001497497">
    <property type="component" value="Unassembled WGS sequence"/>
</dbReference>
<evidence type="ECO:0000313" key="6">
    <source>
        <dbReference type="Proteomes" id="UP001497497"/>
    </source>
</evidence>
<evidence type="ECO:0000256" key="1">
    <source>
        <dbReference type="ARBA" id="ARBA00022723"/>
    </source>
</evidence>
<dbReference type="PANTHER" id="PTHR43782">
    <property type="entry name" value="ARGINASE"/>
    <property type="match status" value="1"/>
</dbReference>
<sequence>LNIRAYSTHEVDRRGIRRVLEEALTSLDPRGERPIHLSFDVDSMDPTLIPCTGTPVPGGLTLREAFYIAEEIAKT</sequence>
<keyword evidence="6" id="KW-1185">Reference proteome</keyword>
<dbReference type="AlphaFoldDB" id="A0AAV2HG52"/>
<evidence type="ECO:0000313" key="5">
    <source>
        <dbReference type="EMBL" id="CAL1532824.1"/>
    </source>
</evidence>
<dbReference type="SUPFAM" id="SSF52768">
    <property type="entry name" value="Arginase/deacetylase"/>
    <property type="match status" value="1"/>
</dbReference>
<evidence type="ECO:0000256" key="2">
    <source>
        <dbReference type="ARBA" id="ARBA00022801"/>
    </source>
</evidence>
<keyword evidence="3" id="KW-0464">Manganese</keyword>
<evidence type="ECO:0008006" key="7">
    <source>
        <dbReference type="Google" id="ProtNLM"/>
    </source>
</evidence>
<dbReference type="InterPro" id="IPR006035">
    <property type="entry name" value="Ureohydrolase"/>
</dbReference>
<feature type="non-terminal residue" evidence="5">
    <location>
        <position position="1"/>
    </location>
</feature>
<accession>A0AAV2HG52</accession>
<evidence type="ECO:0000256" key="4">
    <source>
        <dbReference type="PROSITE-ProRule" id="PRU00742"/>
    </source>
</evidence>
<keyword evidence="2" id="KW-0378">Hydrolase</keyword>
<reference evidence="5 6" key="1">
    <citation type="submission" date="2024-04" db="EMBL/GenBank/DDBJ databases">
        <authorList>
            <consortium name="Genoscope - CEA"/>
            <person name="William W."/>
        </authorList>
    </citation>
    <scope>NUCLEOTIDE SEQUENCE [LARGE SCALE GENOMIC DNA]</scope>
</reference>
<proteinExistence type="inferred from homology"/>
<keyword evidence="1" id="KW-0479">Metal-binding</keyword>
<comment type="caution">
    <text evidence="5">The sequence shown here is derived from an EMBL/GenBank/DDBJ whole genome shotgun (WGS) entry which is preliminary data.</text>
</comment>
<comment type="similarity">
    <text evidence="4">Belongs to the arginase family.</text>
</comment>
<dbReference type="PRINTS" id="PR00116">
    <property type="entry name" value="ARGINASE"/>
</dbReference>
<organism evidence="5 6">
    <name type="scientific">Lymnaea stagnalis</name>
    <name type="common">Great pond snail</name>
    <name type="synonym">Helix stagnalis</name>
    <dbReference type="NCBI Taxonomy" id="6523"/>
    <lineage>
        <taxon>Eukaryota</taxon>
        <taxon>Metazoa</taxon>
        <taxon>Spiralia</taxon>
        <taxon>Lophotrochozoa</taxon>
        <taxon>Mollusca</taxon>
        <taxon>Gastropoda</taxon>
        <taxon>Heterobranchia</taxon>
        <taxon>Euthyneura</taxon>
        <taxon>Panpulmonata</taxon>
        <taxon>Hygrophila</taxon>
        <taxon>Lymnaeoidea</taxon>
        <taxon>Lymnaeidae</taxon>
        <taxon>Lymnaea</taxon>
    </lineage>
</organism>
<dbReference type="Pfam" id="PF00491">
    <property type="entry name" value="Arginase"/>
    <property type="match status" value="1"/>
</dbReference>
<gene>
    <name evidence="5" type="ORF">GSLYS_00006842001</name>
</gene>
<dbReference type="EMBL" id="CAXITT010000126">
    <property type="protein sequence ID" value="CAL1532824.1"/>
    <property type="molecule type" value="Genomic_DNA"/>
</dbReference>
<dbReference type="GO" id="GO:0005829">
    <property type="term" value="C:cytosol"/>
    <property type="evidence" value="ECO:0007669"/>
    <property type="project" value="TreeGrafter"/>
</dbReference>